<name>A0AAV6THP5_9ARAC</name>
<evidence type="ECO:0000256" key="1">
    <source>
        <dbReference type="SAM" id="MobiDB-lite"/>
    </source>
</evidence>
<dbReference type="EMBL" id="JAFNEN010004289">
    <property type="protein sequence ID" value="KAG8171217.1"/>
    <property type="molecule type" value="Genomic_DNA"/>
</dbReference>
<gene>
    <name evidence="2" type="ORF">JTE90_019209</name>
</gene>
<feature type="compositionally biased region" description="Basic residues" evidence="1">
    <location>
        <begin position="1"/>
        <end position="19"/>
    </location>
</feature>
<dbReference type="Proteomes" id="UP000827092">
    <property type="component" value="Unassembled WGS sequence"/>
</dbReference>
<dbReference type="AlphaFoldDB" id="A0AAV6THP5"/>
<feature type="region of interest" description="Disordered" evidence="1">
    <location>
        <begin position="60"/>
        <end position="88"/>
    </location>
</feature>
<reference evidence="2 3" key="1">
    <citation type="journal article" date="2022" name="Nat. Ecol. Evol.">
        <title>A masculinizing supergene underlies an exaggerated male reproductive morph in a spider.</title>
        <authorList>
            <person name="Hendrickx F."/>
            <person name="De Corte Z."/>
            <person name="Sonet G."/>
            <person name="Van Belleghem S.M."/>
            <person name="Kostlbacher S."/>
            <person name="Vangestel C."/>
        </authorList>
    </citation>
    <scope>NUCLEOTIDE SEQUENCE [LARGE SCALE GENOMIC DNA]</scope>
    <source>
        <strain evidence="2">W744_W776</strain>
    </source>
</reference>
<evidence type="ECO:0000313" key="3">
    <source>
        <dbReference type="Proteomes" id="UP000827092"/>
    </source>
</evidence>
<feature type="region of interest" description="Disordered" evidence="1">
    <location>
        <begin position="1"/>
        <end position="44"/>
    </location>
</feature>
<organism evidence="2 3">
    <name type="scientific">Oedothorax gibbosus</name>
    <dbReference type="NCBI Taxonomy" id="931172"/>
    <lineage>
        <taxon>Eukaryota</taxon>
        <taxon>Metazoa</taxon>
        <taxon>Ecdysozoa</taxon>
        <taxon>Arthropoda</taxon>
        <taxon>Chelicerata</taxon>
        <taxon>Arachnida</taxon>
        <taxon>Araneae</taxon>
        <taxon>Araneomorphae</taxon>
        <taxon>Entelegynae</taxon>
        <taxon>Araneoidea</taxon>
        <taxon>Linyphiidae</taxon>
        <taxon>Erigoninae</taxon>
        <taxon>Oedothorax</taxon>
    </lineage>
</organism>
<comment type="caution">
    <text evidence="2">The sequence shown here is derived from an EMBL/GenBank/DDBJ whole genome shotgun (WGS) entry which is preliminary data.</text>
</comment>
<evidence type="ECO:0000313" key="2">
    <source>
        <dbReference type="EMBL" id="KAG8171217.1"/>
    </source>
</evidence>
<protein>
    <submittedName>
        <fullName evidence="2">Uncharacterized protein</fullName>
    </submittedName>
</protein>
<proteinExistence type="predicted"/>
<sequence>MVRLVLRARPRSGPHRFARQKPLGPPTRVSSGPVLSGHSSTLPLGPKKCALKKFPHFHKMESGGSRCGPPPRGKRGSPMRGAHLRAGL</sequence>
<keyword evidence="3" id="KW-1185">Reference proteome</keyword>
<accession>A0AAV6THP5</accession>